<dbReference type="InterPro" id="IPR011050">
    <property type="entry name" value="Pectin_lyase_fold/virulence"/>
</dbReference>
<feature type="region of interest" description="Disordered" evidence="1">
    <location>
        <begin position="1"/>
        <end position="64"/>
    </location>
</feature>
<feature type="compositionally biased region" description="Pro residues" evidence="1">
    <location>
        <begin position="12"/>
        <end position="27"/>
    </location>
</feature>
<keyword evidence="2" id="KW-0176">Collagen</keyword>
<evidence type="ECO:0000256" key="1">
    <source>
        <dbReference type="SAM" id="MobiDB-lite"/>
    </source>
</evidence>
<dbReference type="InterPro" id="IPR012334">
    <property type="entry name" value="Pectin_lyas_fold"/>
</dbReference>
<dbReference type="Proteomes" id="UP000256304">
    <property type="component" value="Unassembled WGS sequence"/>
</dbReference>
<dbReference type="InterPro" id="IPR008160">
    <property type="entry name" value="Collagen"/>
</dbReference>
<keyword evidence="3" id="KW-1185">Reference proteome</keyword>
<comment type="caution">
    <text evidence="2">The sequence shown here is derived from an EMBL/GenBank/DDBJ whole genome shotgun (WGS) entry which is preliminary data.</text>
</comment>
<dbReference type="AlphaFoldDB" id="A0A3D9RPE8"/>
<gene>
    <name evidence="2" type="ORF">A8990_12530</name>
</gene>
<evidence type="ECO:0000313" key="2">
    <source>
        <dbReference type="EMBL" id="REE78633.1"/>
    </source>
</evidence>
<feature type="compositionally biased region" description="Low complexity" evidence="1">
    <location>
        <begin position="28"/>
        <end position="44"/>
    </location>
</feature>
<reference evidence="2 3" key="1">
    <citation type="submission" date="2018-08" db="EMBL/GenBank/DDBJ databases">
        <title>Genomic Encyclopedia of Type Strains, Phase III (KMG-III): the genomes of soil and plant-associated and newly described type strains.</title>
        <authorList>
            <person name="Whitman W."/>
        </authorList>
    </citation>
    <scope>NUCLEOTIDE SEQUENCE [LARGE SCALE GENOMIC DNA]</scope>
    <source>
        <strain evidence="2 3">CGMCC 1.10966</strain>
    </source>
</reference>
<name>A0A3D9RPE8_9BACL</name>
<dbReference type="Pfam" id="PF01391">
    <property type="entry name" value="Collagen"/>
    <property type="match status" value="1"/>
</dbReference>
<dbReference type="Gene3D" id="2.60.120.40">
    <property type="match status" value="1"/>
</dbReference>
<dbReference type="SUPFAM" id="SSF51126">
    <property type="entry name" value="Pectin lyase-like"/>
    <property type="match status" value="1"/>
</dbReference>
<proteinExistence type="predicted"/>
<protein>
    <submittedName>
        <fullName evidence="2">Collagen triple helix repeat protein</fullName>
    </submittedName>
</protein>
<sequence length="637" mass="68947">MKKHTKCVTALPPGPPGPPGPQGPPGPIGEIGPSGMISGPIGPRGAQGPVGRQGEAGPIGLTGATGPAGLSADVAYLFSSNNQSVEPQEQISFETNGFVSEGFSHSAGSPEIRVNQTGDYLVTYVVAGAQTNQIAFYLNDERIEGALYGSDSSNQLNRGGVMVTIDTLPAVLTLRNANTLVVFPITLTAQSGGSANNATASVFIRKLGEQASRTVKTNEELTQALMDEAVSRIVLDPGDYTVASVIIRETAVRMISTAPGATVGMVGSQTFNFITIGEHVFVNANRIINLRTMTTYTTIQTAIMAAIPGDTIELNPGTYTVTAPDPGTLFVIDKELTLRGLSQRLTVVNLDAQVIVEPPAPLLSYSYFTIRANNAIVENIHWIGPTPTTVPNQDPFSTNSIFNIAIPISSVLAEGNIIRYCKFEGGRKTAFLYDTRDVTFLANQCVLNSNSNVLDLARNERRTYIYGNQIFGGPNNDRFVRVDQDYFRDTLEFSNNTSTGFRRGIEFISKPQNVTFIATENYLNIPTRASNGSTFIFTVGADWDFDEFLEILIEDNIVINMNQTRLMVYIDFRYDGGNPSSPAEKQFKVYFNKFSFYTRPWGSLTDTASSIAPVGFSSNAPGGLLLNIFDLIDNTEF</sequence>
<dbReference type="EMBL" id="QTTN01000025">
    <property type="protein sequence ID" value="REE78633.1"/>
    <property type="molecule type" value="Genomic_DNA"/>
</dbReference>
<dbReference type="OrthoDB" id="1685104at2"/>
<organism evidence="2 3">
    <name type="scientific">Paenibacillus taihuensis</name>
    <dbReference type="NCBI Taxonomy" id="1156355"/>
    <lineage>
        <taxon>Bacteria</taxon>
        <taxon>Bacillati</taxon>
        <taxon>Bacillota</taxon>
        <taxon>Bacilli</taxon>
        <taxon>Bacillales</taxon>
        <taxon>Paenibacillaceae</taxon>
        <taxon>Paenibacillus</taxon>
    </lineage>
</organism>
<dbReference type="InterPro" id="IPR008983">
    <property type="entry name" value="Tumour_necrosis_fac-like_dom"/>
</dbReference>
<evidence type="ECO:0000313" key="3">
    <source>
        <dbReference type="Proteomes" id="UP000256304"/>
    </source>
</evidence>
<dbReference type="RefSeq" id="WP_116190724.1">
    <property type="nucleotide sequence ID" value="NZ_QTTN01000025.1"/>
</dbReference>
<dbReference type="Gene3D" id="2.160.20.10">
    <property type="entry name" value="Single-stranded right-handed beta-helix, Pectin lyase-like"/>
    <property type="match status" value="1"/>
</dbReference>
<accession>A0A3D9RPE8</accession>